<accession>A0A4Q1KJJ8</accession>
<evidence type="ECO:0000313" key="2">
    <source>
        <dbReference type="EMBL" id="RXR29359.1"/>
    </source>
</evidence>
<organism evidence="2 3">
    <name type="scientific">Flavobacterium piscinae</name>
    <dbReference type="NCBI Taxonomy" id="2506424"/>
    <lineage>
        <taxon>Bacteria</taxon>
        <taxon>Pseudomonadati</taxon>
        <taxon>Bacteroidota</taxon>
        <taxon>Flavobacteriia</taxon>
        <taxon>Flavobacteriales</taxon>
        <taxon>Flavobacteriaceae</taxon>
        <taxon>Flavobacterium</taxon>
    </lineage>
</organism>
<dbReference type="SMART" id="SM00901">
    <property type="entry name" value="FRG"/>
    <property type="match status" value="1"/>
</dbReference>
<feature type="domain" description="FRG" evidence="1">
    <location>
        <begin position="19"/>
        <end position="131"/>
    </location>
</feature>
<gene>
    <name evidence="2" type="ORF">EQG68_12805</name>
</gene>
<proteinExistence type="predicted"/>
<keyword evidence="3" id="KW-1185">Reference proteome</keyword>
<dbReference type="InterPro" id="IPR014966">
    <property type="entry name" value="FRG-dom"/>
</dbReference>
<dbReference type="AlphaFoldDB" id="A0A4Q1KJJ8"/>
<dbReference type="EMBL" id="SBKQ01000014">
    <property type="protein sequence ID" value="RXR29359.1"/>
    <property type="molecule type" value="Genomic_DNA"/>
</dbReference>
<reference evidence="3" key="1">
    <citation type="submission" date="2019-01" db="EMBL/GenBank/DDBJ databases">
        <title>Cytophagaceae bacterium strain CAR-16.</title>
        <authorList>
            <person name="Chen W.-M."/>
        </authorList>
    </citation>
    <scope>NUCLEOTIDE SEQUENCE [LARGE SCALE GENOMIC DNA]</scope>
    <source>
        <strain evidence="3">ICH-30</strain>
    </source>
</reference>
<protein>
    <submittedName>
        <fullName evidence="2">FRG domain-containing protein</fullName>
    </submittedName>
</protein>
<evidence type="ECO:0000313" key="3">
    <source>
        <dbReference type="Proteomes" id="UP000289734"/>
    </source>
</evidence>
<dbReference type="RefSeq" id="WP_129465285.1">
    <property type="nucleotide sequence ID" value="NZ_SBKQ01000014.1"/>
</dbReference>
<sequence length="260" mass="30444">MIQTKITSVNQFLECIPNRTSILFQPVYRGQGDKDWKLIPSFYRQKLEVYDNSNYNIIPNYDLVEETMLDMFYQKGISLLKRYKIKNRLDLMVIAQHHGLPTRLLDWTESPLYALFFAVEDLNNKSDACVFEYLPSTFGSYDGVAKEKCFKNDCHYSFISPRHINERVKAQGGYFTLHPLLKKLEIKPLDVLISESTNSYGLRKIIIPYKFKESIKKDLHKLNINCFSIYPDLDGLAQKIKEDFSEIPLLFKGHQYKSNN</sequence>
<name>A0A4Q1KJJ8_9FLAO</name>
<dbReference type="Proteomes" id="UP000289734">
    <property type="component" value="Unassembled WGS sequence"/>
</dbReference>
<dbReference type="OrthoDB" id="9816036at2"/>
<dbReference type="Pfam" id="PF08867">
    <property type="entry name" value="FRG"/>
    <property type="match status" value="1"/>
</dbReference>
<comment type="caution">
    <text evidence="2">The sequence shown here is derived from an EMBL/GenBank/DDBJ whole genome shotgun (WGS) entry which is preliminary data.</text>
</comment>
<evidence type="ECO:0000259" key="1">
    <source>
        <dbReference type="SMART" id="SM00901"/>
    </source>
</evidence>